<keyword evidence="4 6" id="KW-0472">Membrane</keyword>
<evidence type="ECO:0000259" key="7">
    <source>
        <dbReference type="PROSITE" id="PS51012"/>
    </source>
</evidence>
<feature type="domain" description="ABC transmembrane type-2" evidence="7">
    <location>
        <begin position="57"/>
        <end position="284"/>
    </location>
</feature>
<feature type="transmembrane region" description="Helical" evidence="6">
    <location>
        <begin position="98"/>
        <end position="116"/>
    </location>
</feature>
<protein>
    <recommendedName>
        <fullName evidence="6">Transport permease protein</fullName>
    </recommendedName>
</protein>
<dbReference type="RefSeq" id="WP_219530282.1">
    <property type="nucleotide sequence ID" value="NZ_JAHKRM010000008.1"/>
</dbReference>
<keyword evidence="5" id="KW-0046">Antibiotic resistance</keyword>
<dbReference type="PANTHER" id="PTHR43229">
    <property type="entry name" value="NODULATION PROTEIN J"/>
    <property type="match status" value="1"/>
</dbReference>
<comment type="caution">
    <text evidence="8">The sequence shown here is derived from an EMBL/GenBank/DDBJ whole genome shotgun (WGS) entry which is preliminary data.</text>
</comment>
<feature type="transmembrane region" description="Helical" evidence="6">
    <location>
        <begin position="206"/>
        <end position="223"/>
    </location>
</feature>
<evidence type="ECO:0000256" key="6">
    <source>
        <dbReference type="RuleBase" id="RU361157"/>
    </source>
</evidence>
<name>A0ABW4G5D6_9ACTN</name>
<organism evidence="8 9">
    <name type="scientific">Nonomuraea guangzhouensis</name>
    <dbReference type="NCBI Taxonomy" id="1291555"/>
    <lineage>
        <taxon>Bacteria</taxon>
        <taxon>Bacillati</taxon>
        <taxon>Actinomycetota</taxon>
        <taxon>Actinomycetes</taxon>
        <taxon>Streptosporangiales</taxon>
        <taxon>Streptosporangiaceae</taxon>
        <taxon>Nonomuraea</taxon>
    </lineage>
</organism>
<feature type="transmembrane region" description="Helical" evidence="6">
    <location>
        <begin position="263"/>
        <end position="285"/>
    </location>
</feature>
<dbReference type="InterPro" id="IPR051784">
    <property type="entry name" value="Nod_factor_ABC_transporter"/>
</dbReference>
<dbReference type="EMBL" id="JBHUCM010000005">
    <property type="protein sequence ID" value="MFD1536602.1"/>
    <property type="molecule type" value="Genomic_DNA"/>
</dbReference>
<keyword evidence="9" id="KW-1185">Reference proteome</keyword>
<sequence>MSDVPATPPPASAEMTGVGGLDLLLVPPRPRTGWRVLPARVTAMCVVELQKLRHDRTELYTRAIQPALWLLIFGETFTRIKVIPTGGIPYLDYLAPGIIAQSTMFIAIFYGIQIIWERDSGVLTKLLVTPTPRVALVTGKAFAAGVKAMIQAVVVVLIAALLGVSMTWNPLRLAGVIVVVLLGSAFFSCLSVTIAGIVLTRDRLMGIGQAITMPLFFASNALYPTTAMPDWLRYISVINPLSYEVDALRGLLLGIPSDLPLDFVVLLAASTIGITAASCLLGRLAR</sequence>
<accession>A0ABW4G5D6</accession>
<dbReference type="PIRSF" id="PIRSF006648">
    <property type="entry name" value="DrrB"/>
    <property type="match status" value="1"/>
</dbReference>
<evidence type="ECO:0000256" key="2">
    <source>
        <dbReference type="ARBA" id="ARBA00022692"/>
    </source>
</evidence>
<proteinExistence type="inferred from homology"/>
<evidence type="ECO:0000313" key="8">
    <source>
        <dbReference type="EMBL" id="MFD1536602.1"/>
    </source>
</evidence>
<comment type="similarity">
    <text evidence="6">Belongs to the ABC-2 integral membrane protein family.</text>
</comment>
<dbReference type="InterPro" id="IPR000412">
    <property type="entry name" value="ABC_2_transport"/>
</dbReference>
<keyword evidence="6" id="KW-0813">Transport</keyword>
<comment type="subcellular location">
    <subcellularLocation>
        <location evidence="6">Cell membrane</location>
        <topology evidence="6">Multi-pass membrane protein</topology>
    </subcellularLocation>
    <subcellularLocation>
        <location evidence="1">Membrane</location>
        <topology evidence="1">Multi-pass membrane protein</topology>
    </subcellularLocation>
</comment>
<feature type="transmembrane region" description="Helical" evidence="6">
    <location>
        <begin position="174"/>
        <end position="199"/>
    </location>
</feature>
<keyword evidence="3 6" id="KW-1133">Transmembrane helix</keyword>
<gene>
    <name evidence="8" type="ORF">ACFSJ0_06135</name>
</gene>
<dbReference type="Pfam" id="PF01061">
    <property type="entry name" value="ABC2_membrane"/>
    <property type="match status" value="1"/>
</dbReference>
<keyword evidence="2 6" id="KW-0812">Transmembrane</keyword>
<dbReference type="Proteomes" id="UP001597097">
    <property type="component" value="Unassembled WGS sequence"/>
</dbReference>
<comment type="caution">
    <text evidence="6">Lacks conserved residue(s) required for the propagation of feature annotation.</text>
</comment>
<feature type="transmembrane region" description="Helical" evidence="6">
    <location>
        <begin position="148"/>
        <end position="168"/>
    </location>
</feature>
<evidence type="ECO:0000256" key="1">
    <source>
        <dbReference type="ARBA" id="ARBA00004141"/>
    </source>
</evidence>
<dbReference type="PANTHER" id="PTHR43229:SF2">
    <property type="entry name" value="NODULATION PROTEIN J"/>
    <property type="match status" value="1"/>
</dbReference>
<evidence type="ECO:0000313" key="9">
    <source>
        <dbReference type="Proteomes" id="UP001597097"/>
    </source>
</evidence>
<reference evidence="9" key="1">
    <citation type="journal article" date="2019" name="Int. J. Syst. Evol. Microbiol.">
        <title>The Global Catalogue of Microorganisms (GCM) 10K type strain sequencing project: providing services to taxonomists for standard genome sequencing and annotation.</title>
        <authorList>
            <consortium name="The Broad Institute Genomics Platform"/>
            <consortium name="The Broad Institute Genome Sequencing Center for Infectious Disease"/>
            <person name="Wu L."/>
            <person name="Ma J."/>
        </authorList>
    </citation>
    <scope>NUCLEOTIDE SEQUENCE [LARGE SCALE GENOMIC DNA]</scope>
    <source>
        <strain evidence="9">CGMCC 1.15399</strain>
    </source>
</reference>
<dbReference type="InterPro" id="IPR047817">
    <property type="entry name" value="ABC2_TM_bact-type"/>
</dbReference>
<keyword evidence="6" id="KW-1003">Cell membrane</keyword>
<evidence type="ECO:0000256" key="3">
    <source>
        <dbReference type="ARBA" id="ARBA00022989"/>
    </source>
</evidence>
<evidence type="ECO:0000256" key="5">
    <source>
        <dbReference type="ARBA" id="ARBA00023251"/>
    </source>
</evidence>
<evidence type="ECO:0000256" key="4">
    <source>
        <dbReference type="ARBA" id="ARBA00023136"/>
    </source>
</evidence>
<dbReference type="PROSITE" id="PS51012">
    <property type="entry name" value="ABC_TM2"/>
    <property type="match status" value="1"/>
</dbReference>
<dbReference type="InterPro" id="IPR013525">
    <property type="entry name" value="ABC2_TM"/>
</dbReference>